<protein>
    <recommendedName>
        <fullName evidence="4">VanZ-like domain-containing protein</fullName>
    </recommendedName>
</protein>
<dbReference type="EMBL" id="CP024923">
    <property type="protein sequence ID" value="ATY31741.1"/>
    <property type="molecule type" value="Genomic_DNA"/>
</dbReference>
<keyword evidence="1" id="KW-0472">Membrane</keyword>
<dbReference type="OrthoDB" id="6660115at2"/>
<feature type="transmembrane region" description="Helical" evidence="1">
    <location>
        <begin position="86"/>
        <end position="103"/>
    </location>
</feature>
<organism evidence="2 3">
    <name type="scientific">Sphingomonas psychrotolerans</name>
    <dbReference type="NCBI Taxonomy" id="1327635"/>
    <lineage>
        <taxon>Bacteria</taxon>
        <taxon>Pseudomonadati</taxon>
        <taxon>Pseudomonadota</taxon>
        <taxon>Alphaproteobacteria</taxon>
        <taxon>Sphingomonadales</taxon>
        <taxon>Sphingomonadaceae</taxon>
        <taxon>Sphingomonas</taxon>
    </lineage>
</organism>
<keyword evidence="1" id="KW-1133">Transmembrane helix</keyword>
<dbReference type="RefSeq" id="WP_100281550.1">
    <property type="nucleotide sequence ID" value="NZ_CP024923.1"/>
</dbReference>
<proteinExistence type="predicted"/>
<evidence type="ECO:0000313" key="2">
    <source>
        <dbReference type="EMBL" id="ATY31741.1"/>
    </source>
</evidence>
<dbReference type="KEGG" id="sphc:CVN68_06975"/>
<evidence type="ECO:0000256" key="1">
    <source>
        <dbReference type="SAM" id="Phobius"/>
    </source>
</evidence>
<dbReference type="Proteomes" id="UP000229081">
    <property type="component" value="Chromosome"/>
</dbReference>
<sequence>MSPLQAIKFWLIQHLGLAKDALHVHVGLLLFVGSALLFRWPLRSWKPWAVALAATLLGEAWDLRDSLVYHTRIDLWGNLHDVWNTMLWPSLFVVLARTTRLFGGQAARR</sequence>
<name>A0A2K8MKM3_9SPHN</name>
<keyword evidence="1" id="KW-0812">Transmembrane</keyword>
<gene>
    <name evidence="2" type="ORF">CVN68_06975</name>
</gene>
<keyword evidence="3" id="KW-1185">Reference proteome</keyword>
<evidence type="ECO:0008006" key="4">
    <source>
        <dbReference type="Google" id="ProtNLM"/>
    </source>
</evidence>
<reference evidence="2 3" key="1">
    <citation type="submission" date="2017-11" db="EMBL/GenBank/DDBJ databases">
        <title>Complete genome sequence of Sphingomonas sp. Strain Cra20, a psychrotolerant potential plant growth promoting rhizobacteria.</title>
        <authorList>
            <person name="Luo Y."/>
        </authorList>
    </citation>
    <scope>NUCLEOTIDE SEQUENCE [LARGE SCALE GENOMIC DNA]</scope>
    <source>
        <strain evidence="2 3">Cra20</strain>
    </source>
</reference>
<dbReference type="AlphaFoldDB" id="A0A2K8MKM3"/>
<feature type="transmembrane region" description="Helical" evidence="1">
    <location>
        <begin position="21"/>
        <end position="40"/>
    </location>
</feature>
<evidence type="ECO:0000313" key="3">
    <source>
        <dbReference type="Proteomes" id="UP000229081"/>
    </source>
</evidence>
<accession>A0A2K8MKM3</accession>